<dbReference type="OrthoDB" id="1157557at2"/>
<dbReference type="Pfam" id="PF12833">
    <property type="entry name" value="HTH_18"/>
    <property type="match status" value="1"/>
</dbReference>
<dbReference type="PROSITE" id="PS00041">
    <property type="entry name" value="HTH_ARAC_FAMILY_1"/>
    <property type="match status" value="1"/>
</dbReference>
<evidence type="ECO:0000256" key="3">
    <source>
        <dbReference type="ARBA" id="ARBA00023163"/>
    </source>
</evidence>
<dbReference type="SUPFAM" id="SSF51215">
    <property type="entry name" value="Regulatory protein AraC"/>
    <property type="match status" value="1"/>
</dbReference>
<keyword evidence="3" id="KW-0804">Transcription</keyword>
<organism evidence="5 8">
    <name type="scientific">Algibacter amylolyticus</name>
    <dbReference type="NCBI Taxonomy" id="1608400"/>
    <lineage>
        <taxon>Bacteria</taxon>
        <taxon>Pseudomonadati</taxon>
        <taxon>Bacteroidota</taxon>
        <taxon>Flavobacteriia</taxon>
        <taxon>Flavobacteriales</taxon>
        <taxon>Flavobacteriaceae</taxon>
        <taxon>Algibacter</taxon>
    </lineage>
</organism>
<dbReference type="InterPro" id="IPR009057">
    <property type="entry name" value="Homeodomain-like_sf"/>
</dbReference>
<dbReference type="RefSeq" id="WP_144115781.1">
    <property type="nucleotide sequence ID" value="NZ_JACHGE010000004.1"/>
</dbReference>
<evidence type="ECO:0000313" key="6">
    <source>
        <dbReference type="EMBL" id="TSJ80409.1"/>
    </source>
</evidence>
<proteinExistence type="predicted"/>
<dbReference type="AlphaFoldDB" id="A0A5M7BG03"/>
<comment type="caution">
    <text evidence="5">The sequence shown here is derived from an EMBL/GenBank/DDBJ whole genome shotgun (WGS) entry which is preliminary data.</text>
</comment>
<feature type="domain" description="HTH araC/xylS-type" evidence="4">
    <location>
        <begin position="235"/>
        <end position="334"/>
    </location>
</feature>
<evidence type="ECO:0000256" key="1">
    <source>
        <dbReference type="ARBA" id="ARBA00023015"/>
    </source>
</evidence>
<dbReference type="SMART" id="SM00342">
    <property type="entry name" value="HTH_ARAC"/>
    <property type="match status" value="1"/>
</dbReference>
<dbReference type="EMBL" id="VWRS01000002">
    <property type="protein sequence ID" value="KAA5826371.1"/>
    <property type="molecule type" value="Genomic_DNA"/>
</dbReference>
<dbReference type="PROSITE" id="PS01124">
    <property type="entry name" value="HTH_ARAC_FAMILY_2"/>
    <property type="match status" value="1"/>
</dbReference>
<reference evidence="6 7" key="2">
    <citation type="submission" date="2019-07" db="EMBL/GenBank/DDBJ databases">
        <title>Algibacter marinivivus sp. nov., isolated from the surface of a marine red alga.</title>
        <authorList>
            <person name="Zhong X."/>
            <person name="Xu W."/>
            <person name="Zhang Y."/>
            <person name="Zhang Q."/>
            <person name="Du Z."/>
        </authorList>
    </citation>
    <scope>NUCLEOTIDE SEQUENCE [LARGE SCALE GENOMIC DNA]</scope>
    <source>
        <strain evidence="6 7">RU-4-M-4</strain>
    </source>
</reference>
<evidence type="ECO:0000313" key="7">
    <source>
        <dbReference type="Proteomes" id="UP000315145"/>
    </source>
</evidence>
<protein>
    <submittedName>
        <fullName evidence="5">Helix-turn-helix transcriptional regulator</fullName>
    </submittedName>
</protein>
<reference evidence="5" key="3">
    <citation type="submission" date="2019-09" db="EMBL/GenBank/DDBJ databases">
        <authorList>
            <person name="Zhang D.-C."/>
        </authorList>
    </citation>
    <scope>NUCLEOTIDE SEQUENCE</scope>
    <source>
        <strain evidence="5">RU-4-M-4</strain>
    </source>
</reference>
<dbReference type="InterPro" id="IPR018060">
    <property type="entry name" value="HTH_AraC"/>
</dbReference>
<keyword evidence="1" id="KW-0805">Transcription regulation</keyword>
<dbReference type="GO" id="GO:0003700">
    <property type="term" value="F:DNA-binding transcription factor activity"/>
    <property type="evidence" value="ECO:0007669"/>
    <property type="project" value="InterPro"/>
</dbReference>
<evidence type="ECO:0000256" key="2">
    <source>
        <dbReference type="ARBA" id="ARBA00023125"/>
    </source>
</evidence>
<dbReference type="Gene3D" id="1.10.10.60">
    <property type="entry name" value="Homeodomain-like"/>
    <property type="match status" value="2"/>
</dbReference>
<dbReference type="PANTHER" id="PTHR43280">
    <property type="entry name" value="ARAC-FAMILY TRANSCRIPTIONAL REGULATOR"/>
    <property type="match status" value="1"/>
</dbReference>
<dbReference type="Proteomes" id="UP000322315">
    <property type="component" value="Unassembled WGS sequence"/>
</dbReference>
<keyword evidence="7" id="KW-1185">Reference proteome</keyword>
<evidence type="ECO:0000313" key="8">
    <source>
        <dbReference type="Proteomes" id="UP000322315"/>
    </source>
</evidence>
<accession>A0A5M7BG03</accession>
<evidence type="ECO:0000259" key="4">
    <source>
        <dbReference type="PROSITE" id="PS01124"/>
    </source>
</evidence>
<dbReference type="SUPFAM" id="SSF46689">
    <property type="entry name" value="Homeodomain-like"/>
    <property type="match status" value="2"/>
</dbReference>
<dbReference type="InterPro" id="IPR018062">
    <property type="entry name" value="HTH_AraC-typ_CS"/>
</dbReference>
<keyword evidence="2" id="KW-0238">DNA-binding</keyword>
<reference evidence="5 8" key="1">
    <citation type="journal article" date="2015" name="Int. J. Syst. Evol. Microbiol.">
        <title>Algibacter amylolyticus sp. nov., isolated from intertidal sediment.</title>
        <authorList>
            <person name="Zhang D.C."/>
            <person name="Wu J."/>
            <person name="Neuner K."/>
            <person name="Yao J."/>
            <person name="Margesin R."/>
        </authorList>
    </citation>
    <scope>NUCLEOTIDE SEQUENCE [LARGE SCALE GENOMIC DNA]</scope>
    <source>
        <strain evidence="5 8">RU-4-M-4</strain>
    </source>
</reference>
<sequence length="343" mass="39457">MKVNKVKIEPFKGDGIVYHADTCVPLLDAFNRKKLKFKALARHTYPGDRLDDNTIGLNSIGYWDASVPQDWGLDWHRNEGIEFHFLESGSMPYAQENKEVILAPNHLTITRPWEAHKVGNPHVGMGKFYWVIIDLGVRRPHQDWVWPDWITLTPSDLDRLTTILRQNEKSVWKTDQKIRDCFTRIYKAVNTDDSGSNASKIRLLINYLLILLLDLLNTDDIVLNESLTDSSRSVKYFLDELGNNLSENWTVELMAESAGVGVTRFTHHCKRLTNVTPMRYLTMKRLELAKKLLLEQSELSISEVAYMSGFTTSQYFATVFKKHEKCSPNSYRVAQAVSEMESV</sequence>
<dbReference type="PANTHER" id="PTHR43280:SF2">
    <property type="entry name" value="HTH-TYPE TRANSCRIPTIONAL REGULATOR EXSA"/>
    <property type="match status" value="1"/>
</dbReference>
<evidence type="ECO:0000313" key="5">
    <source>
        <dbReference type="EMBL" id="KAA5826371.1"/>
    </source>
</evidence>
<dbReference type="Proteomes" id="UP000315145">
    <property type="component" value="Unassembled WGS sequence"/>
</dbReference>
<dbReference type="GO" id="GO:0043565">
    <property type="term" value="F:sequence-specific DNA binding"/>
    <property type="evidence" value="ECO:0007669"/>
    <property type="project" value="InterPro"/>
</dbReference>
<dbReference type="EMBL" id="VMBF01000002">
    <property type="protein sequence ID" value="TSJ80409.1"/>
    <property type="molecule type" value="Genomic_DNA"/>
</dbReference>
<gene>
    <name evidence="5" type="ORF">F2B50_06020</name>
    <name evidence="6" type="ORF">FPF71_06020</name>
</gene>
<name>A0A5M7BG03_9FLAO</name>
<dbReference type="InterPro" id="IPR037923">
    <property type="entry name" value="HTH-like"/>
</dbReference>